<protein>
    <submittedName>
        <fullName evidence="1">Uncharacterized protein</fullName>
    </submittedName>
</protein>
<dbReference type="EMBL" id="KB517472">
    <property type="protein sequence ID" value="EMP39154.1"/>
    <property type="molecule type" value="Genomic_DNA"/>
</dbReference>
<dbReference type="AlphaFoldDB" id="M7BPH1"/>
<dbReference type="Proteomes" id="UP000031443">
    <property type="component" value="Unassembled WGS sequence"/>
</dbReference>
<accession>M7BPH1</accession>
<sequence length="94" mass="10318">MVSGSLAVQIELGYDKAGALFRHKRVECPSSANVNNFKSSTDPTSSAANHHMSHTLDNLQKDCCCIADVEIWKALQETLKKEMLNSKVKLLVGN</sequence>
<name>M7BPH1_CHEMY</name>
<organism evidence="1 2">
    <name type="scientific">Chelonia mydas</name>
    <name type="common">Green sea-turtle</name>
    <name type="synonym">Chelonia agassizi</name>
    <dbReference type="NCBI Taxonomy" id="8469"/>
    <lineage>
        <taxon>Eukaryota</taxon>
        <taxon>Metazoa</taxon>
        <taxon>Chordata</taxon>
        <taxon>Craniata</taxon>
        <taxon>Vertebrata</taxon>
        <taxon>Euteleostomi</taxon>
        <taxon>Archelosauria</taxon>
        <taxon>Testudinata</taxon>
        <taxon>Testudines</taxon>
        <taxon>Cryptodira</taxon>
        <taxon>Durocryptodira</taxon>
        <taxon>Americhelydia</taxon>
        <taxon>Chelonioidea</taxon>
        <taxon>Cheloniidae</taxon>
        <taxon>Chelonia</taxon>
    </lineage>
</organism>
<keyword evidence="2" id="KW-1185">Reference proteome</keyword>
<reference evidence="2" key="1">
    <citation type="journal article" date="2013" name="Nat. Genet.">
        <title>The draft genomes of soft-shell turtle and green sea turtle yield insights into the development and evolution of the turtle-specific body plan.</title>
        <authorList>
            <person name="Wang Z."/>
            <person name="Pascual-Anaya J."/>
            <person name="Zadissa A."/>
            <person name="Li W."/>
            <person name="Niimura Y."/>
            <person name="Huang Z."/>
            <person name="Li C."/>
            <person name="White S."/>
            <person name="Xiong Z."/>
            <person name="Fang D."/>
            <person name="Wang B."/>
            <person name="Ming Y."/>
            <person name="Chen Y."/>
            <person name="Zheng Y."/>
            <person name="Kuraku S."/>
            <person name="Pignatelli M."/>
            <person name="Herrero J."/>
            <person name="Beal K."/>
            <person name="Nozawa M."/>
            <person name="Li Q."/>
            <person name="Wang J."/>
            <person name="Zhang H."/>
            <person name="Yu L."/>
            <person name="Shigenobu S."/>
            <person name="Wang J."/>
            <person name="Liu J."/>
            <person name="Flicek P."/>
            <person name="Searle S."/>
            <person name="Wang J."/>
            <person name="Kuratani S."/>
            <person name="Yin Y."/>
            <person name="Aken B."/>
            <person name="Zhang G."/>
            <person name="Irie N."/>
        </authorList>
    </citation>
    <scope>NUCLEOTIDE SEQUENCE [LARGE SCALE GENOMIC DNA]</scope>
</reference>
<evidence type="ECO:0000313" key="1">
    <source>
        <dbReference type="EMBL" id="EMP39154.1"/>
    </source>
</evidence>
<evidence type="ECO:0000313" key="2">
    <source>
        <dbReference type="Proteomes" id="UP000031443"/>
    </source>
</evidence>
<proteinExistence type="predicted"/>
<gene>
    <name evidence="1" type="ORF">UY3_03659</name>
</gene>